<dbReference type="Pfam" id="PF13508">
    <property type="entry name" value="Acetyltransf_7"/>
    <property type="match status" value="1"/>
</dbReference>
<accession>A0ABQ8JZD2</accession>
<comment type="caution">
    <text evidence="3">The sequence shown here is derived from an EMBL/GenBank/DDBJ whole genome shotgun (WGS) entry which is preliminary data.</text>
</comment>
<proteinExistence type="predicted"/>
<feature type="compositionally biased region" description="Basic and acidic residues" evidence="1">
    <location>
        <begin position="9"/>
        <end position="23"/>
    </location>
</feature>
<evidence type="ECO:0000256" key="1">
    <source>
        <dbReference type="SAM" id="MobiDB-lite"/>
    </source>
</evidence>
<organism evidence="3 4">
    <name type="scientific">Rhodofomes roseus</name>
    <dbReference type="NCBI Taxonomy" id="34475"/>
    <lineage>
        <taxon>Eukaryota</taxon>
        <taxon>Fungi</taxon>
        <taxon>Dikarya</taxon>
        <taxon>Basidiomycota</taxon>
        <taxon>Agaricomycotina</taxon>
        <taxon>Agaricomycetes</taxon>
        <taxon>Polyporales</taxon>
        <taxon>Rhodofomes</taxon>
    </lineage>
</organism>
<dbReference type="PROSITE" id="PS51186">
    <property type="entry name" value="GNAT"/>
    <property type="match status" value="1"/>
</dbReference>
<dbReference type="GeneID" id="71999034"/>
<keyword evidence="4" id="KW-1185">Reference proteome</keyword>
<feature type="region of interest" description="Disordered" evidence="1">
    <location>
        <begin position="1"/>
        <end position="23"/>
    </location>
</feature>
<name>A0ABQ8JZD2_9APHY</name>
<sequence length="103" mass="11431">MTTFGASAEQKRRIKETSDKEEAAVKEAFGDESERMFQVHGPGTRPDRQRRGYGNMLMAMANAEADELGVESYVVTSAHNVKFYESCGYVVAKRFFVGEGNPA</sequence>
<evidence type="ECO:0000259" key="2">
    <source>
        <dbReference type="PROSITE" id="PS51186"/>
    </source>
</evidence>
<evidence type="ECO:0000313" key="4">
    <source>
        <dbReference type="Proteomes" id="UP000814176"/>
    </source>
</evidence>
<dbReference type="InterPro" id="IPR052523">
    <property type="entry name" value="Trichothecene_AcTrans"/>
</dbReference>
<dbReference type="PANTHER" id="PTHR42791:SF1">
    <property type="entry name" value="N-ACETYLTRANSFERASE DOMAIN-CONTAINING PROTEIN"/>
    <property type="match status" value="1"/>
</dbReference>
<dbReference type="EMBL" id="JADCUA010000036">
    <property type="protein sequence ID" value="KAH9829665.1"/>
    <property type="molecule type" value="Genomic_DNA"/>
</dbReference>
<dbReference type="PANTHER" id="PTHR42791">
    <property type="entry name" value="GNAT FAMILY ACETYLTRANSFERASE"/>
    <property type="match status" value="1"/>
</dbReference>
<dbReference type="InterPro" id="IPR000182">
    <property type="entry name" value="GNAT_dom"/>
</dbReference>
<protein>
    <recommendedName>
        <fullName evidence="2">N-acetyltransferase domain-containing protein</fullName>
    </recommendedName>
</protein>
<dbReference type="Gene3D" id="3.40.630.30">
    <property type="match status" value="1"/>
</dbReference>
<dbReference type="SUPFAM" id="SSF55729">
    <property type="entry name" value="Acyl-CoA N-acyltransferases (Nat)"/>
    <property type="match status" value="1"/>
</dbReference>
<dbReference type="RefSeq" id="XP_047773108.1">
    <property type="nucleotide sequence ID" value="XM_047918302.1"/>
</dbReference>
<dbReference type="CDD" id="cd04301">
    <property type="entry name" value="NAT_SF"/>
    <property type="match status" value="1"/>
</dbReference>
<feature type="domain" description="N-acetyltransferase" evidence="2">
    <location>
        <begin position="1"/>
        <end position="103"/>
    </location>
</feature>
<evidence type="ECO:0000313" key="3">
    <source>
        <dbReference type="EMBL" id="KAH9829665.1"/>
    </source>
</evidence>
<gene>
    <name evidence="3" type="ORF">C8Q71DRAFT_396670</name>
</gene>
<reference evidence="3 4" key="1">
    <citation type="journal article" date="2021" name="Environ. Microbiol.">
        <title>Gene family expansions and transcriptome signatures uncover fungal adaptations to wood decay.</title>
        <authorList>
            <person name="Hage H."/>
            <person name="Miyauchi S."/>
            <person name="Viragh M."/>
            <person name="Drula E."/>
            <person name="Min B."/>
            <person name="Chaduli D."/>
            <person name="Navarro D."/>
            <person name="Favel A."/>
            <person name="Norest M."/>
            <person name="Lesage-Meessen L."/>
            <person name="Balint B."/>
            <person name="Merenyi Z."/>
            <person name="de Eugenio L."/>
            <person name="Morin E."/>
            <person name="Martinez A.T."/>
            <person name="Baldrian P."/>
            <person name="Stursova M."/>
            <person name="Martinez M.J."/>
            <person name="Novotny C."/>
            <person name="Magnuson J.K."/>
            <person name="Spatafora J.W."/>
            <person name="Maurice S."/>
            <person name="Pangilinan J."/>
            <person name="Andreopoulos W."/>
            <person name="LaButti K."/>
            <person name="Hundley H."/>
            <person name="Na H."/>
            <person name="Kuo A."/>
            <person name="Barry K."/>
            <person name="Lipzen A."/>
            <person name="Henrissat B."/>
            <person name="Riley R."/>
            <person name="Ahrendt S."/>
            <person name="Nagy L.G."/>
            <person name="Grigoriev I.V."/>
            <person name="Martin F."/>
            <person name="Rosso M.N."/>
        </authorList>
    </citation>
    <scope>NUCLEOTIDE SEQUENCE [LARGE SCALE GENOMIC DNA]</scope>
    <source>
        <strain evidence="3 4">CIRM-BRFM 1785</strain>
    </source>
</reference>
<dbReference type="Proteomes" id="UP000814176">
    <property type="component" value="Unassembled WGS sequence"/>
</dbReference>
<dbReference type="InterPro" id="IPR016181">
    <property type="entry name" value="Acyl_CoA_acyltransferase"/>
</dbReference>